<dbReference type="Gene3D" id="3.10.180.10">
    <property type="entry name" value="2,3-Dihydroxybiphenyl 1,2-Dioxygenase, domain 1"/>
    <property type="match status" value="1"/>
</dbReference>
<dbReference type="PANTHER" id="PTHR36503:SF3">
    <property type="entry name" value="BLR0126 PROTEIN"/>
    <property type="match status" value="1"/>
</dbReference>
<reference evidence="3" key="1">
    <citation type="submission" date="2018-12" db="EMBL/GenBank/DDBJ databases">
        <title>Tengunoibacter tsumagoiensis gen. nov., sp. nov., Dictyobacter kobayashii sp. nov., D. alpinus sp. nov., and D. joshuensis sp. nov. and description of Dictyobacteraceae fam. nov. within the order Ktedonobacterales isolated from Tengu-no-mugimeshi.</title>
        <authorList>
            <person name="Wang C.M."/>
            <person name="Zheng Y."/>
            <person name="Sakai Y."/>
            <person name="Toyoda A."/>
            <person name="Minakuchi Y."/>
            <person name="Abe K."/>
            <person name="Yokota A."/>
            <person name="Yabe S."/>
        </authorList>
    </citation>
    <scope>NUCLEOTIDE SEQUENCE [LARGE SCALE GENOMIC DNA]</scope>
    <source>
        <strain evidence="3">Uno3</strain>
    </source>
</reference>
<dbReference type="EMBL" id="BIFR01000002">
    <property type="protein sequence ID" value="GCE15521.1"/>
    <property type="molecule type" value="Genomic_DNA"/>
</dbReference>
<feature type="domain" description="VOC" evidence="1">
    <location>
        <begin position="4"/>
        <end position="132"/>
    </location>
</feature>
<evidence type="ECO:0000313" key="3">
    <source>
        <dbReference type="Proteomes" id="UP000287352"/>
    </source>
</evidence>
<dbReference type="OrthoDB" id="9796521at2"/>
<dbReference type="PROSITE" id="PS51819">
    <property type="entry name" value="VOC"/>
    <property type="match status" value="1"/>
</dbReference>
<protein>
    <submittedName>
        <fullName evidence="2">Glyoxalase</fullName>
    </submittedName>
</protein>
<dbReference type="InterPro" id="IPR004360">
    <property type="entry name" value="Glyas_Fos-R_dOase_dom"/>
</dbReference>
<gene>
    <name evidence="2" type="ORF">KTT_53800</name>
</gene>
<dbReference type="AlphaFoldDB" id="A0A402A999"/>
<dbReference type="PANTHER" id="PTHR36503">
    <property type="entry name" value="BLR2520 PROTEIN"/>
    <property type="match status" value="1"/>
</dbReference>
<dbReference type="InterPro" id="IPR029068">
    <property type="entry name" value="Glyas_Bleomycin-R_OHBP_Dase"/>
</dbReference>
<sequence>MALELFMVGLIVKDMGRAIEFYRRLGLAVPEGSEEQSHVEIKMGRDGFTFFLDSRPDRWDAQFAWEEQGEQSKGYRSVLEFYLKGQEAVEAKYAELVGFGYQGVREPYQTVFGMCFAIINDPDGNALLLSGDTGK</sequence>
<evidence type="ECO:0000313" key="2">
    <source>
        <dbReference type="EMBL" id="GCE15521.1"/>
    </source>
</evidence>
<keyword evidence="3" id="KW-1185">Reference proteome</keyword>
<dbReference type="SUPFAM" id="SSF54593">
    <property type="entry name" value="Glyoxalase/Bleomycin resistance protein/Dihydroxybiphenyl dioxygenase"/>
    <property type="match status" value="1"/>
</dbReference>
<proteinExistence type="predicted"/>
<accession>A0A402A999</accession>
<evidence type="ECO:0000259" key="1">
    <source>
        <dbReference type="PROSITE" id="PS51819"/>
    </source>
</evidence>
<dbReference type="RefSeq" id="WP_126582970.1">
    <property type="nucleotide sequence ID" value="NZ_BIFR01000002.1"/>
</dbReference>
<dbReference type="Pfam" id="PF00903">
    <property type="entry name" value="Glyoxalase"/>
    <property type="match status" value="1"/>
</dbReference>
<comment type="caution">
    <text evidence="2">The sequence shown here is derived from an EMBL/GenBank/DDBJ whole genome shotgun (WGS) entry which is preliminary data.</text>
</comment>
<organism evidence="2 3">
    <name type="scientific">Tengunoibacter tsumagoiensis</name>
    <dbReference type="NCBI Taxonomy" id="2014871"/>
    <lineage>
        <taxon>Bacteria</taxon>
        <taxon>Bacillati</taxon>
        <taxon>Chloroflexota</taxon>
        <taxon>Ktedonobacteria</taxon>
        <taxon>Ktedonobacterales</taxon>
        <taxon>Dictyobacteraceae</taxon>
        <taxon>Tengunoibacter</taxon>
    </lineage>
</organism>
<dbReference type="Proteomes" id="UP000287352">
    <property type="component" value="Unassembled WGS sequence"/>
</dbReference>
<dbReference type="InterPro" id="IPR037523">
    <property type="entry name" value="VOC_core"/>
</dbReference>
<name>A0A402A999_9CHLR</name>